<evidence type="ECO:0000313" key="2">
    <source>
        <dbReference type="EMBL" id="SEE95424.1"/>
    </source>
</evidence>
<feature type="domain" description="PucR C-terminal helix-turn-helix" evidence="1">
    <location>
        <begin position="517"/>
        <end position="571"/>
    </location>
</feature>
<dbReference type="InterPro" id="IPR025736">
    <property type="entry name" value="PucR_C-HTH_dom"/>
</dbReference>
<dbReference type="GO" id="GO:0003677">
    <property type="term" value="F:DNA binding"/>
    <property type="evidence" value="ECO:0007669"/>
    <property type="project" value="UniProtKB-KW"/>
</dbReference>
<dbReference type="InterPro" id="IPR051448">
    <property type="entry name" value="CdaR-like_regulators"/>
</dbReference>
<dbReference type="InterPro" id="IPR042070">
    <property type="entry name" value="PucR_C-HTH_sf"/>
</dbReference>
<dbReference type="Proteomes" id="UP000199220">
    <property type="component" value="Unassembled WGS sequence"/>
</dbReference>
<gene>
    <name evidence="2" type="ORF">SAMN04488554_3844</name>
</gene>
<keyword evidence="3" id="KW-1185">Reference proteome</keyword>
<protein>
    <submittedName>
        <fullName evidence="2">DNA-binding transcriptional regulator, PucR family</fullName>
    </submittedName>
</protein>
<dbReference type="PANTHER" id="PTHR33744:SF17">
    <property type="entry name" value="CONSERVED PROTEIN"/>
    <property type="match status" value="1"/>
</dbReference>
<accession>A0A1H5N1G5</accession>
<dbReference type="AlphaFoldDB" id="A0A1H5N1G5"/>
<evidence type="ECO:0000313" key="3">
    <source>
        <dbReference type="Proteomes" id="UP000199220"/>
    </source>
</evidence>
<sequence length="579" mass="61700">MASPVIPAPTIATLRGGLCVERDVLMSRVWSVAGPVVMGAAVQSSRVALCSAHNDSMSSASDMAAALGSPLLQVIAGEANVAEVGDVVIAEPGDTAPGGPGDLVLGVGARDVDHAERLVRCCAQRCASGVILRSGVAEEQRVVETAQRVGIALLSLGEEIAWAHLVWLLRGLVDPAVAPSGAVDGDPAPERGYDLFALADTVAAIVGGPVTFEDNRSRILAYSSGQAQADPARVATIVGRRVPEEVTAHFRARGVFRRLARSDEAFVVRDCPDGTRPRLVVPVWAGGQWLGSIWAMVERSVDESTTAELRRATSILALHLLRMNAGADIARSQVKELIRAALREYAPERPLARVLPGRGPWRVVALRASGSRGVEEHVQMWATTLRRHGWRQAVVADLDGTVFAVVADDNSGSTEPGTWAWLGALVRDLASSDALGWSAAAGTPAMVPELPRSRVEGAEALKVGQAGLVESPAVAVEDEWDAIGLGRVLATVDLMAPGSPLRVLLDHDADNGTSYAPTLSAWLKHYGEPGRAARSLVIHPNTLRYRMSRLHRLVTLDLDDPQQRLVLQLQIESRRFLNH</sequence>
<keyword evidence="2" id="KW-0238">DNA-binding</keyword>
<dbReference type="Pfam" id="PF13556">
    <property type="entry name" value="HTH_30"/>
    <property type="match status" value="1"/>
</dbReference>
<organism evidence="2 3">
    <name type="scientific">Ruania alba</name>
    <dbReference type="NCBI Taxonomy" id="648782"/>
    <lineage>
        <taxon>Bacteria</taxon>
        <taxon>Bacillati</taxon>
        <taxon>Actinomycetota</taxon>
        <taxon>Actinomycetes</taxon>
        <taxon>Micrococcales</taxon>
        <taxon>Ruaniaceae</taxon>
        <taxon>Ruania</taxon>
    </lineage>
</organism>
<dbReference type="EMBL" id="FNTX01000002">
    <property type="protein sequence ID" value="SEE95424.1"/>
    <property type="molecule type" value="Genomic_DNA"/>
</dbReference>
<dbReference type="PANTHER" id="PTHR33744">
    <property type="entry name" value="CARBOHYDRATE DIACID REGULATOR"/>
    <property type="match status" value="1"/>
</dbReference>
<evidence type="ECO:0000259" key="1">
    <source>
        <dbReference type="Pfam" id="PF13556"/>
    </source>
</evidence>
<proteinExistence type="predicted"/>
<name>A0A1H5N1G5_9MICO</name>
<dbReference type="STRING" id="648782.SAMN04488554_3844"/>
<reference evidence="3" key="1">
    <citation type="submission" date="2016-10" db="EMBL/GenBank/DDBJ databases">
        <authorList>
            <person name="Varghese N."/>
            <person name="Submissions S."/>
        </authorList>
    </citation>
    <scope>NUCLEOTIDE SEQUENCE [LARGE SCALE GENOMIC DNA]</scope>
    <source>
        <strain evidence="3">DSM 21368</strain>
    </source>
</reference>
<dbReference type="Gene3D" id="1.10.10.2840">
    <property type="entry name" value="PucR C-terminal helix-turn-helix domain"/>
    <property type="match status" value="1"/>
</dbReference>